<keyword evidence="15" id="KW-1185">Reference proteome</keyword>
<dbReference type="Pfam" id="PF00749">
    <property type="entry name" value="tRNA-synt_1c"/>
    <property type="match status" value="1"/>
</dbReference>
<dbReference type="STRING" id="1122146.IV53_GL000419"/>
<evidence type="ECO:0000256" key="8">
    <source>
        <dbReference type="ARBA" id="ARBA00022917"/>
    </source>
</evidence>
<evidence type="ECO:0000256" key="9">
    <source>
        <dbReference type="ARBA" id="ARBA00023146"/>
    </source>
</evidence>
<dbReference type="InterPro" id="IPR004527">
    <property type="entry name" value="Glu-tRNA-ligase_bac/mito"/>
</dbReference>
<dbReference type="GO" id="GO:0004818">
    <property type="term" value="F:glutamate-tRNA ligase activity"/>
    <property type="evidence" value="ECO:0007669"/>
    <property type="project" value="UniProtKB-UniRule"/>
</dbReference>
<dbReference type="GO" id="GO:0005829">
    <property type="term" value="C:cytosol"/>
    <property type="evidence" value="ECO:0007669"/>
    <property type="project" value="TreeGrafter"/>
</dbReference>
<dbReference type="AlphaFoldDB" id="A0A0R2KPX2"/>
<dbReference type="EC" id="6.1.1.17" evidence="11"/>
<comment type="caution">
    <text evidence="14">The sequence shown here is derived from an EMBL/GenBank/DDBJ whole genome shotgun (WGS) entry which is preliminary data.</text>
</comment>
<evidence type="ECO:0000313" key="15">
    <source>
        <dbReference type="Proteomes" id="UP000051500"/>
    </source>
</evidence>
<dbReference type="Proteomes" id="UP000051500">
    <property type="component" value="Unassembled WGS sequence"/>
</dbReference>
<dbReference type="InterPro" id="IPR000924">
    <property type="entry name" value="Glu/Gln-tRNA-synth"/>
</dbReference>
<evidence type="ECO:0000259" key="13">
    <source>
        <dbReference type="Pfam" id="PF19269"/>
    </source>
</evidence>
<reference evidence="14 15" key="1">
    <citation type="journal article" date="2015" name="Genome Announc.">
        <title>Expanding the biotechnology potential of lactobacilli through comparative genomics of 213 strains and associated genera.</title>
        <authorList>
            <person name="Sun Z."/>
            <person name="Harris H.M."/>
            <person name="McCann A."/>
            <person name="Guo C."/>
            <person name="Argimon S."/>
            <person name="Zhang W."/>
            <person name="Yang X."/>
            <person name="Jeffery I.B."/>
            <person name="Cooney J.C."/>
            <person name="Kagawa T.F."/>
            <person name="Liu W."/>
            <person name="Song Y."/>
            <person name="Salvetti E."/>
            <person name="Wrobel A."/>
            <person name="Rasinkangas P."/>
            <person name="Parkhill J."/>
            <person name="Rea M.C."/>
            <person name="O'Sullivan O."/>
            <person name="Ritari J."/>
            <person name="Douillard F.P."/>
            <person name="Paul Ross R."/>
            <person name="Yang R."/>
            <person name="Briner A.E."/>
            <person name="Felis G.E."/>
            <person name="de Vos W.M."/>
            <person name="Barrangou R."/>
            <person name="Klaenhammer T.R."/>
            <person name="Caufield P.W."/>
            <person name="Cui Y."/>
            <person name="Zhang H."/>
            <person name="O'Toole P.W."/>
        </authorList>
    </citation>
    <scope>NUCLEOTIDE SEQUENCE [LARGE SCALE GENOMIC DNA]</scope>
    <source>
        <strain evidence="14 15">DSM 22408</strain>
    </source>
</reference>
<dbReference type="NCBIfam" id="TIGR00464">
    <property type="entry name" value="gltX_bact"/>
    <property type="match status" value="1"/>
</dbReference>
<dbReference type="SUPFAM" id="SSF52374">
    <property type="entry name" value="Nucleotidylyl transferase"/>
    <property type="match status" value="1"/>
</dbReference>
<organism evidence="14 15">
    <name type="scientific">Ligilactobacillus ceti DSM 22408</name>
    <dbReference type="NCBI Taxonomy" id="1122146"/>
    <lineage>
        <taxon>Bacteria</taxon>
        <taxon>Bacillati</taxon>
        <taxon>Bacillota</taxon>
        <taxon>Bacilli</taxon>
        <taxon>Lactobacillales</taxon>
        <taxon>Lactobacillaceae</taxon>
        <taxon>Ligilactobacillus</taxon>
    </lineage>
</organism>
<dbReference type="OrthoDB" id="9807503at2"/>
<dbReference type="HAMAP" id="MF_00022">
    <property type="entry name" value="Glu_tRNA_synth_type1"/>
    <property type="match status" value="1"/>
</dbReference>
<dbReference type="eggNOG" id="COG0008">
    <property type="taxonomic scope" value="Bacteria"/>
</dbReference>
<gene>
    <name evidence="11" type="primary">gltX</name>
    <name evidence="14" type="ORF">IV53_GL000419</name>
</gene>
<dbReference type="RefSeq" id="WP_027106866.1">
    <property type="nucleotide sequence ID" value="NZ_JQBZ01000025.1"/>
</dbReference>
<dbReference type="Gene3D" id="1.10.10.350">
    <property type="match status" value="1"/>
</dbReference>
<evidence type="ECO:0000313" key="14">
    <source>
        <dbReference type="EMBL" id="KRN88455.1"/>
    </source>
</evidence>
<feature type="binding site" evidence="11">
    <location>
        <position position="262"/>
    </location>
    <ligand>
        <name>ATP</name>
        <dbReference type="ChEBI" id="CHEBI:30616"/>
    </ligand>
</feature>
<comment type="subunit">
    <text evidence="3 11">Monomer.</text>
</comment>
<feature type="domain" description="Aminoacyl-tRNA synthetase class I anticodon-binding" evidence="13">
    <location>
        <begin position="366"/>
        <end position="490"/>
    </location>
</feature>
<dbReference type="GO" id="GO:0000049">
    <property type="term" value="F:tRNA binding"/>
    <property type="evidence" value="ECO:0007669"/>
    <property type="project" value="InterPro"/>
</dbReference>
<feature type="short sequence motif" description="'KMSKS' region" evidence="11">
    <location>
        <begin position="259"/>
        <end position="263"/>
    </location>
</feature>
<dbReference type="GO" id="GO:0006424">
    <property type="term" value="P:glutamyl-tRNA aminoacylation"/>
    <property type="evidence" value="ECO:0007669"/>
    <property type="project" value="UniProtKB-UniRule"/>
</dbReference>
<keyword evidence="6 11" id="KW-0547">Nucleotide-binding</keyword>
<name>A0A0R2KPX2_9LACO</name>
<dbReference type="GO" id="GO:0008270">
    <property type="term" value="F:zinc ion binding"/>
    <property type="evidence" value="ECO:0007669"/>
    <property type="project" value="InterPro"/>
</dbReference>
<dbReference type="SUPFAM" id="SSF48163">
    <property type="entry name" value="An anticodon-binding domain of class I aminoacyl-tRNA synthetases"/>
    <property type="match status" value="1"/>
</dbReference>
<feature type="domain" description="Glutamyl/glutaminyl-tRNA synthetase class Ib catalytic" evidence="12">
    <location>
        <begin position="5"/>
        <end position="330"/>
    </location>
</feature>
<keyword evidence="7 11" id="KW-0067">ATP-binding</keyword>
<evidence type="ECO:0000256" key="7">
    <source>
        <dbReference type="ARBA" id="ARBA00022840"/>
    </source>
</evidence>
<evidence type="ECO:0000256" key="11">
    <source>
        <dbReference type="HAMAP-Rule" id="MF_00022"/>
    </source>
</evidence>
<comment type="caution">
    <text evidence="11">Lacks conserved residue(s) required for the propagation of feature annotation.</text>
</comment>
<dbReference type="PRINTS" id="PR00987">
    <property type="entry name" value="TRNASYNTHGLU"/>
</dbReference>
<dbReference type="InterPro" id="IPR033910">
    <property type="entry name" value="GluRS_core"/>
</dbReference>
<dbReference type="Pfam" id="PF19269">
    <property type="entry name" value="Anticodon_2"/>
    <property type="match status" value="1"/>
</dbReference>
<dbReference type="CDD" id="cd00808">
    <property type="entry name" value="GluRS_core"/>
    <property type="match status" value="1"/>
</dbReference>
<protein>
    <recommendedName>
        <fullName evidence="11">Glutamate--tRNA ligase</fullName>
        <ecNumber evidence="11">6.1.1.17</ecNumber>
    </recommendedName>
    <alternativeName>
        <fullName evidence="11">Glutamyl-tRNA synthetase</fullName>
        <shortName evidence="11">GluRS</shortName>
    </alternativeName>
</protein>
<comment type="subcellular location">
    <subcellularLocation>
        <location evidence="1 11">Cytoplasm</location>
    </subcellularLocation>
</comment>
<keyword evidence="5 11" id="KW-0436">Ligase</keyword>
<feature type="short sequence motif" description="'HIGH' region" evidence="11">
    <location>
        <begin position="12"/>
        <end position="22"/>
    </location>
</feature>
<dbReference type="InterPro" id="IPR014729">
    <property type="entry name" value="Rossmann-like_a/b/a_fold"/>
</dbReference>
<dbReference type="InterPro" id="IPR049940">
    <property type="entry name" value="GluQ/Sye"/>
</dbReference>
<dbReference type="PANTHER" id="PTHR43311:SF2">
    <property type="entry name" value="GLUTAMATE--TRNA LIGASE, MITOCHONDRIAL-RELATED"/>
    <property type="match status" value="1"/>
</dbReference>
<evidence type="ECO:0000256" key="1">
    <source>
        <dbReference type="ARBA" id="ARBA00004496"/>
    </source>
</evidence>
<dbReference type="Gene3D" id="3.40.50.620">
    <property type="entry name" value="HUPs"/>
    <property type="match status" value="1"/>
</dbReference>
<dbReference type="InterPro" id="IPR020751">
    <property type="entry name" value="aa-tRNA-synth_I_codon-bd_sub2"/>
</dbReference>
<dbReference type="InterPro" id="IPR020058">
    <property type="entry name" value="Glu/Gln-tRNA-synth_Ib_cat-dom"/>
</dbReference>
<dbReference type="InterPro" id="IPR001412">
    <property type="entry name" value="aa-tRNA-synth_I_CS"/>
</dbReference>
<sequence>MAKKKIRVRYAPSPTGHLHIGNARTALFNYLYARHNKGTFVIRIEDTDTKRNIADGEKSQLDNLRWLGLDWDEGPDKPGNFGPYRQSERKDIYEPLIQELLAKDLAYESYMTEDELLAQREEQQARGEAPRYVYEYAGMSAEEIAQSQAAAREKGIKPVIRIRVPQNVTYTWDDIVKGEISFQSDTIGGDFVIQKRDGMPTYNFAVVVDDHMMEITHVLRGDDHVANTPKQLAVYQAFGWEAPTFGHMSLIINTETGKKLSKRDESVLQFIEQYRELGYLPEAMFNFITLLGWSPVGEDEIFTRQQFIKMFDPKRLSKSPAAFDGKKLEWINNQYVKAAKDDEIVDSALLQLIKAGKLPADPDCMTIEWGRKLIDLYKQQMSYTGQIVEMADIFFNEPLELTEEATAELANEDAKTVITEFAKRAQDLTIFDAAQIQAMIKSIQKDTKIKGRKLFMPIRIATTREMHGPELAPAIELLGREKALSHLEKTLAEMDK</sequence>
<evidence type="ECO:0000256" key="10">
    <source>
        <dbReference type="ARBA" id="ARBA00048351"/>
    </source>
</evidence>
<evidence type="ECO:0000256" key="6">
    <source>
        <dbReference type="ARBA" id="ARBA00022741"/>
    </source>
</evidence>
<comment type="function">
    <text evidence="11">Catalyzes the attachment of glutamate to tRNA(Glu) in a two-step reaction: glutamate is first activated by ATP to form Glu-AMP and then transferred to the acceptor end of tRNA(Glu).</text>
</comment>
<keyword evidence="8 11" id="KW-0648">Protein biosynthesis</keyword>
<dbReference type="PANTHER" id="PTHR43311">
    <property type="entry name" value="GLUTAMATE--TRNA LIGASE"/>
    <property type="match status" value="1"/>
</dbReference>
<comment type="catalytic activity">
    <reaction evidence="10 11">
        <text>tRNA(Glu) + L-glutamate + ATP = L-glutamyl-tRNA(Glu) + AMP + diphosphate</text>
        <dbReference type="Rhea" id="RHEA:23540"/>
        <dbReference type="Rhea" id="RHEA-COMP:9663"/>
        <dbReference type="Rhea" id="RHEA-COMP:9680"/>
        <dbReference type="ChEBI" id="CHEBI:29985"/>
        <dbReference type="ChEBI" id="CHEBI:30616"/>
        <dbReference type="ChEBI" id="CHEBI:33019"/>
        <dbReference type="ChEBI" id="CHEBI:78442"/>
        <dbReference type="ChEBI" id="CHEBI:78520"/>
        <dbReference type="ChEBI" id="CHEBI:456215"/>
        <dbReference type="EC" id="6.1.1.17"/>
    </reaction>
</comment>
<dbReference type="PROSITE" id="PS00178">
    <property type="entry name" value="AA_TRNA_LIGASE_I"/>
    <property type="match status" value="1"/>
</dbReference>
<dbReference type="InterPro" id="IPR045462">
    <property type="entry name" value="aa-tRNA-synth_I_cd-bd"/>
</dbReference>
<keyword evidence="4 11" id="KW-0963">Cytoplasm</keyword>
<dbReference type="GO" id="GO:0005524">
    <property type="term" value="F:ATP binding"/>
    <property type="evidence" value="ECO:0007669"/>
    <property type="project" value="UniProtKB-UniRule"/>
</dbReference>
<comment type="similarity">
    <text evidence="2 11">Belongs to the class-I aminoacyl-tRNA synthetase family. Glutamate--tRNA ligase type 1 subfamily.</text>
</comment>
<dbReference type="PATRIC" id="fig|1122146.4.peg.431"/>
<dbReference type="InterPro" id="IPR008925">
    <property type="entry name" value="aa_tRNA-synth_I_cd-bd_sf"/>
</dbReference>
<proteinExistence type="inferred from homology"/>
<dbReference type="FunFam" id="1.10.10.350:FF:000002">
    <property type="entry name" value="Glutamate--tRNA ligase"/>
    <property type="match status" value="1"/>
</dbReference>
<evidence type="ECO:0000256" key="2">
    <source>
        <dbReference type="ARBA" id="ARBA00007894"/>
    </source>
</evidence>
<evidence type="ECO:0000259" key="12">
    <source>
        <dbReference type="Pfam" id="PF00749"/>
    </source>
</evidence>
<dbReference type="EMBL" id="JQBZ01000025">
    <property type="protein sequence ID" value="KRN88455.1"/>
    <property type="molecule type" value="Genomic_DNA"/>
</dbReference>
<evidence type="ECO:0000256" key="4">
    <source>
        <dbReference type="ARBA" id="ARBA00022490"/>
    </source>
</evidence>
<keyword evidence="9 11" id="KW-0030">Aminoacyl-tRNA synthetase</keyword>
<evidence type="ECO:0000256" key="3">
    <source>
        <dbReference type="ARBA" id="ARBA00011245"/>
    </source>
</evidence>
<dbReference type="FunFam" id="3.40.50.620:FF:000007">
    <property type="entry name" value="Glutamate--tRNA ligase"/>
    <property type="match status" value="1"/>
</dbReference>
<accession>A0A0R2KPX2</accession>
<evidence type="ECO:0000256" key="5">
    <source>
        <dbReference type="ARBA" id="ARBA00022598"/>
    </source>
</evidence>